<evidence type="ECO:0000256" key="1">
    <source>
        <dbReference type="ARBA" id="ARBA00004651"/>
    </source>
</evidence>
<dbReference type="InterPro" id="IPR011527">
    <property type="entry name" value="ABC1_TM_dom"/>
</dbReference>
<keyword evidence="7" id="KW-0067">ATP-binding</keyword>
<reference evidence="7 8" key="1">
    <citation type="submission" date="2020-02" db="EMBL/GenBank/DDBJ databases">
        <title>Paenibacillus sp. nov., isolated from rhizosphere soil of tomato.</title>
        <authorList>
            <person name="Weon H.-Y."/>
            <person name="Lee S.A."/>
        </authorList>
    </citation>
    <scope>NUCLEOTIDE SEQUENCE [LARGE SCALE GENOMIC DNA]</scope>
    <source>
        <strain evidence="7 8">14171R-81</strain>
    </source>
</reference>
<protein>
    <submittedName>
        <fullName evidence="7">ABC transporter ATP-binding protein</fullName>
    </submittedName>
</protein>
<keyword evidence="3 5" id="KW-1133">Transmembrane helix</keyword>
<dbReference type="GO" id="GO:0005524">
    <property type="term" value="F:ATP binding"/>
    <property type="evidence" value="ECO:0007669"/>
    <property type="project" value="UniProtKB-KW"/>
</dbReference>
<dbReference type="AlphaFoldDB" id="A0A6C0PBI9"/>
<dbReference type="RefSeq" id="WP_162643959.1">
    <property type="nucleotide sequence ID" value="NZ_CP048286.1"/>
</dbReference>
<evidence type="ECO:0000256" key="4">
    <source>
        <dbReference type="ARBA" id="ARBA00023136"/>
    </source>
</evidence>
<dbReference type="InterPro" id="IPR036640">
    <property type="entry name" value="ABC1_TM_sf"/>
</dbReference>
<keyword evidence="4 5" id="KW-0472">Membrane</keyword>
<dbReference type="GO" id="GO:0140359">
    <property type="term" value="F:ABC-type transporter activity"/>
    <property type="evidence" value="ECO:0007669"/>
    <property type="project" value="InterPro"/>
</dbReference>
<evidence type="ECO:0000256" key="5">
    <source>
        <dbReference type="SAM" id="Phobius"/>
    </source>
</evidence>
<keyword evidence="2 5" id="KW-0812">Transmembrane</keyword>
<name>A0A6C0PBI9_9BACL</name>
<evidence type="ECO:0000313" key="7">
    <source>
        <dbReference type="EMBL" id="QHW33962.1"/>
    </source>
</evidence>
<dbReference type="PROSITE" id="PS50929">
    <property type="entry name" value="ABC_TM1F"/>
    <property type="match status" value="1"/>
</dbReference>
<keyword evidence="8" id="KW-1185">Reference proteome</keyword>
<organism evidence="7 8">
    <name type="scientific">Paenibacillus rhizovicinus</name>
    <dbReference type="NCBI Taxonomy" id="2704463"/>
    <lineage>
        <taxon>Bacteria</taxon>
        <taxon>Bacillati</taxon>
        <taxon>Bacillota</taxon>
        <taxon>Bacilli</taxon>
        <taxon>Bacillales</taxon>
        <taxon>Paenibacillaceae</taxon>
        <taxon>Paenibacillus</taxon>
    </lineage>
</organism>
<dbReference type="KEGG" id="prz:GZH47_26305"/>
<feature type="transmembrane region" description="Helical" evidence="5">
    <location>
        <begin position="87"/>
        <end position="107"/>
    </location>
</feature>
<proteinExistence type="predicted"/>
<evidence type="ECO:0000256" key="2">
    <source>
        <dbReference type="ARBA" id="ARBA00022692"/>
    </source>
</evidence>
<sequence length="204" mass="23249">MNRWFFWMLLVGLPFCFVIPKLMNKPTKAASDLYKTQESFSDLVFDRLHFHQILRAFRLFAWERKRLAAMTDEVAPMGLRAQFLRGLQAKSVAITLLILNVVIVAVGACLTKYDLLIVGVLASFQSFYLRISSYASSLTRYFPQFVQADLSWGRLRRVILDQEGNPEETELSEIRRTTLPVSSASSSCGMSPSAIRMRLIPFAI</sequence>
<dbReference type="GO" id="GO:0005886">
    <property type="term" value="C:plasma membrane"/>
    <property type="evidence" value="ECO:0007669"/>
    <property type="project" value="UniProtKB-SubCell"/>
</dbReference>
<evidence type="ECO:0000313" key="8">
    <source>
        <dbReference type="Proteomes" id="UP000479114"/>
    </source>
</evidence>
<dbReference type="EMBL" id="CP048286">
    <property type="protein sequence ID" value="QHW33962.1"/>
    <property type="molecule type" value="Genomic_DNA"/>
</dbReference>
<dbReference type="Gene3D" id="1.20.1560.10">
    <property type="entry name" value="ABC transporter type 1, transmembrane domain"/>
    <property type="match status" value="1"/>
</dbReference>
<dbReference type="Proteomes" id="UP000479114">
    <property type="component" value="Chromosome"/>
</dbReference>
<accession>A0A6C0PBI9</accession>
<feature type="transmembrane region" description="Helical" evidence="5">
    <location>
        <begin position="6"/>
        <end position="23"/>
    </location>
</feature>
<feature type="domain" description="ABC transmembrane type-1" evidence="6">
    <location>
        <begin position="1"/>
        <end position="147"/>
    </location>
</feature>
<comment type="subcellular location">
    <subcellularLocation>
        <location evidence="1">Cell membrane</location>
        <topology evidence="1">Multi-pass membrane protein</topology>
    </subcellularLocation>
</comment>
<evidence type="ECO:0000256" key="3">
    <source>
        <dbReference type="ARBA" id="ARBA00022989"/>
    </source>
</evidence>
<keyword evidence="7" id="KW-0547">Nucleotide-binding</keyword>
<gene>
    <name evidence="7" type="ORF">GZH47_26305</name>
</gene>
<evidence type="ECO:0000259" key="6">
    <source>
        <dbReference type="PROSITE" id="PS50929"/>
    </source>
</evidence>
<dbReference type="SUPFAM" id="SSF90123">
    <property type="entry name" value="ABC transporter transmembrane region"/>
    <property type="match status" value="1"/>
</dbReference>